<gene>
    <name evidence="3" type="ORF">ELS82_00110</name>
</gene>
<keyword evidence="1" id="KW-0560">Oxidoreductase</keyword>
<evidence type="ECO:0000313" key="4">
    <source>
        <dbReference type="Proteomes" id="UP000297753"/>
    </source>
</evidence>
<evidence type="ECO:0000313" key="3">
    <source>
        <dbReference type="EMBL" id="TFH93396.1"/>
    </source>
</evidence>
<proteinExistence type="predicted"/>
<dbReference type="Gene3D" id="3.20.20.100">
    <property type="entry name" value="NADP-dependent oxidoreductase domain"/>
    <property type="match status" value="1"/>
</dbReference>
<dbReference type="InterPro" id="IPR036812">
    <property type="entry name" value="NAD(P)_OxRdtase_dom_sf"/>
</dbReference>
<dbReference type="Pfam" id="PF00248">
    <property type="entry name" value="Aldo_ket_red"/>
    <property type="match status" value="1"/>
</dbReference>
<dbReference type="PANTHER" id="PTHR43625:SF5">
    <property type="entry name" value="PYRIDOXAL REDUCTASE, CHLOROPLASTIC"/>
    <property type="match status" value="1"/>
</dbReference>
<dbReference type="InterPro" id="IPR050791">
    <property type="entry name" value="Aldo-Keto_reductase"/>
</dbReference>
<accession>A0A4Y8WL17</accession>
<dbReference type="GO" id="GO:0016491">
    <property type="term" value="F:oxidoreductase activity"/>
    <property type="evidence" value="ECO:0007669"/>
    <property type="project" value="UniProtKB-KW"/>
</dbReference>
<feature type="domain" description="NADP-dependent oxidoreductase" evidence="2">
    <location>
        <begin position="12"/>
        <end position="303"/>
    </location>
</feature>
<dbReference type="Proteomes" id="UP000297753">
    <property type="component" value="Unassembled WGS sequence"/>
</dbReference>
<comment type="caution">
    <text evidence="3">The sequence shown here is derived from an EMBL/GenBank/DDBJ whole genome shotgun (WGS) entry which is preliminary data.</text>
</comment>
<protein>
    <submittedName>
        <fullName evidence="3">Aldo/keto reductase</fullName>
    </submittedName>
</protein>
<sequence>MINITSDLKMNRIGLGCMGMSEFYGSSNDNDSLKVMARAVELGVNCFDTADLYGDGHNEKLIGKFLKQSKIKPAVATKCGIVRHKEILPDGNFKRTYNGTTKYITDSCEASLKRLGIECIDLFYLHRPDPNTPIEESVEALAKLKAQGKIKAIGLSEVSADDLVRAQGVHPIDCLQSEYSLWSREVEASILPFCQQNNITFVAFSPLGRGLTKPSIKLETTDFRTNIPRFSAHNMSANRPLFSLIDTIGKQYGASGAQVCLAWLLNQAPNLMAIPGTRHIKYLEQNVLAQNISLTDEELKCLDLAFASEKIQGEKYLVSTSAA</sequence>
<dbReference type="GO" id="GO:0005737">
    <property type="term" value="C:cytoplasm"/>
    <property type="evidence" value="ECO:0007669"/>
    <property type="project" value="TreeGrafter"/>
</dbReference>
<dbReference type="PANTHER" id="PTHR43625">
    <property type="entry name" value="AFLATOXIN B1 ALDEHYDE REDUCTASE"/>
    <property type="match status" value="1"/>
</dbReference>
<dbReference type="EMBL" id="SATR01000001">
    <property type="protein sequence ID" value="TFH93396.1"/>
    <property type="molecule type" value="Genomic_DNA"/>
</dbReference>
<reference evidence="3 4" key="1">
    <citation type="submission" date="2019-01" db="EMBL/GenBank/DDBJ databases">
        <title>Vibrio BEI176 sp. nov, a marine bacterium isolated from China: eastern marignal seas.</title>
        <authorList>
            <person name="Li B."/>
        </authorList>
    </citation>
    <scope>NUCLEOTIDE SEQUENCE [LARGE SCALE GENOMIC DNA]</scope>
    <source>
        <strain evidence="3 4">BEI176</strain>
    </source>
</reference>
<dbReference type="OrthoDB" id="9772407at2"/>
<evidence type="ECO:0000259" key="2">
    <source>
        <dbReference type="Pfam" id="PF00248"/>
    </source>
</evidence>
<keyword evidence="4" id="KW-1185">Reference proteome</keyword>
<dbReference type="SUPFAM" id="SSF51430">
    <property type="entry name" value="NAD(P)-linked oxidoreductase"/>
    <property type="match status" value="1"/>
</dbReference>
<dbReference type="InterPro" id="IPR023210">
    <property type="entry name" value="NADP_OxRdtase_dom"/>
</dbReference>
<evidence type="ECO:0000256" key="1">
    <source>
        <dbReference type="ARBA" id="ARBA00023002"/>
    </source>
</evidence>
<name>A0A4Y8WL17_9VIBR</name>
<dbReference type="RefSeq" id="WP_134833656.1">
    <property type="nucleotide sequence ID" value="NZ_SATR01000001.1"/>
</dbReference>
<dbReference type="AlphaFoldDB" id="A0A4Y8WL17"/>
<organism evidence="3 4">
    <name type="scientific">Vibrio ouci</name>
    <dbReference type="NCBI Taxonomy" id="2499078"/>
    <lineage>
        <taxon>Bacteria</taxon>
        <taxon>Pseudomonadati</taxon>
        <taxon>Pseudomonadota</taxon>
        <taxon>Gammaproteobacteria</taxon>
        <taxon>Vibrionales</taxon>
        <taxon>Vibrionaceae</taxon>
        <taxon>Vibrio</taxon>
    </lineage>
</organism>